<dbReference type="AlphaFoldDB" id="A0A0K2IN67"/>
<dbReference type="Gene3D" id="2.40.160.20">
    <property type="match status" value="1"/>
</dbReference>
<evidence type="ECO:0000313" key="5">
    <source>
        <dbReference type="Proteomes" id="UP000625930"/>
    </source>
</evidence>
<dbReference type="EMBL" id="CP067993">
    <property type="protein sequence ID" value="QQQ41667.1"/>
    <property type="molecule type" value="Genomic_DNA"/>
</dbReference>
<protein>
    <submittedName>
        <fullName evidence="2">OmpW family protein</fullName>
    </submittedName>
</protein>
<evidence type="ECO:0000313" key="3">
    <source>
        <dbReference type="EMBL" id="QQQ41667.1"/>
    </source>
</evidence>
<dbReference type="GO" id="GO:0019867">
    <property type="term" value="C:outer membrane"/>
    <property type="evidence" value="ECO:0007669"/>
    <property type="project" value="InterPro"/>
</dbReference>
<dbReference type="PANTHER" id="PTHR36920">
    <property type="match status" value="1"/>
</dbReference>
<reference evidence="2" key="1">
    <citation type="submission" date="2020-11" db="EMBL/GenBank/DDBJ databases">
        <title>Enhanced detection system for hospital associated transmission using whole genome sequencing surveillance.</title>
        <authorList>
            <person name="Harrison L.H."/>
            <person name="Van Tyne D."/>
            <person name="Marsh J.W."/>
            <person name="Griffith M.P."/>
            <person name="Snyder D.J."/>
            <person name="Cooper V.S."/>
            <person name="Mustapha M."/>
        </authorList>
    </citation>
    <scope>NUCLEOTIDE SEQUENCE</scope>
    <source>
        <strain evidence="2">STEN00091</strain>
    </source>
</reference>
<dbReference type="Proteomes" id="UP000596095">
    <property type="component" value="Chromosome"/>
</dbReference>
<dbReference type="RefSeq" id="WP_019338734.1">
    <property type="nucleotide sequence ID" value="NZ_CP031058.1"/>
</dbReference>
<feature type="signal peptide" evidence="1">
    <location>
        <begin position="1"/>
        <end position="25"/>
    </location>
</feature>
<gene>
    <name evidence="2" type="ORF">I5U67_16015</name>
    <name evidence="3" type="ORF">JJL50_17195</name>
</gene>
<dbReference type="PANTHER" id="PTHR36920:SF1">
    <property type="entry name" value="OUTER MEMBRANE PROTEIN W"/>
    <property type="match status" value="1"/>
</dbReference>
<organism evidence="2 5">
    <name type="scientific">Stenotrophomonas maltophilia</name>
    <name type="common">Pseudomonas maltophilia</name>
    <name type="synonym">Xanthomonas maltophilia</name>
    <dbReference type="NCBI Taxonomy" id="40324"/>
    <lineage>
        <taxon>Bacteria</taxon>
        <taxon>Pseudomonadati</taxon>
        <taxon>Pseudomonadota</taxon>
        <taxon>Gammaproteobacteria</taxon>
        <taxon>Lysobacterales</taxon>
        <taxon>Lysobacteraceae</taxon>
        <taxon>Stenotrophomonas</taxon>
        <taxon>Stenotrophomonas maltophilia group</taxon>
    </lineage>
</organism>
<dbReference type="InterPro" id="IPR005618">
    <property type="entry name" value="OMPW"/>
</dbReference>
<feature type="chain" id="PRO_5009780011" evidence="1">
    <location>
        <begin position="26"/>
        <end position="209"/>
    </location>
</feature>
<dbReference type="OrthoDB" id="9807574at2"/>
<keyword evidence="1" id="KW-0732">Signal</keyword>
<evidence type="ECO:0000313" key="4">
    <source>
        <dbReference type="Proteomes" id="UP000596095"/>
    </source>
</evidence>
<reference evidence="3 4" key="2">
    <citation type="submission" date="2021-01" db="EMBL/GenBank/DDBJ databases">
        <title>Genome Characterization of a novel Stenotrophomonas isolate with high keratinase activity.</title>
        <authorList>
            <person name="Cao Z.-J."/>
        </authorList>
    </citation>
    <scope>NUCLEOTIDE SEQUENCE [LARGE SCALE GENOMIC DNA]</scope>
    <source>
        <strain evidence="3 4">DHHJ</strain>
    </source>
</reference>
<dbReference type="EMBL" id="JADUNP010000039">
    <property type="protein sequence ID" value="MBH1653670.1"/>
    <property type="molecule type" value="Genomic_DNA"/>
</dbReference>
<dbReference type="SUPFAM" id="SSF56925">
    <property type="entry name" value="OMPA-like"/>
    <property type="match status" value="1"/>
</dbReference>
<dbReference type="GO" id="GO:0055085">
    <property type="term" value="P:transmembrane transport"/>
    <property type="evidence" value="ECO:0007669"/>
    <property type="project" value="TreeGrafter"/>
</dbReference>
<accession>A0A0K2IN67</accession>
<evidence type="ECO:0000256" key="1">
    <source>
        <dbReference type="SAM" id="SignalP"/>
    </source>
</evidence>
<dbReference type="Pfam" id="PF03922">
    <property type="entry name" value="OmpW"/>
    <property type="match status" value="1"/>
</dbReference>
<dbReference type="InterPro" id="IPR011250">
    <property type="entry name" value="OMP/PagP_B-barrel"/>
</dbReference>
<evidence type="ECO:0000313" key="2">
    <source>
        <dbReference type="EMBL" id="MBH1653670.1"/>
    </source>
</evidence>
<name>A0A0K2IN67_STEMA</name>
<sequence length="209" mass="22384">MRKTSPLIVASLAAALSLAAAPAMAQSKGDWTLSAGVHQVAPKSNNGWLANHTLKVDVDNDVKPTITGEYFIADNLGIEVLAALPFKHDININGLGRVGSTKQLPPVVTVQYHFNSKGKVSPFIGAGVNYTTFFSEDTTGALKDSRLKLQDSWGLAAHAGVDFAIGEKGALRVDMRWIDIDSKVKLNGEKIGTVNIDPLVYGASYVFKF</sequence>
<proteinExistence type="predicted"/>
<dbReference type="Proteomes" id="UP000625930">
    <property type="component" value="Unassembled WGS sequence"/>
</dbReference>